<protein>
    <submittedName>
        <fullName evidence="2">Uncharacterized protein</fullName>
    </submittedName>
</protein>
<dbReference type="EMBL" id="JAKPBZ010000111">
    <property type="protein sequence ID" value="MCL2893397.1"/>
    <property type="molecule type" value="Genomic_DNA"/>
</dbReference>
<reference evidence="2 3" key="1">
    <citation type="submission" date="2022-02" db="EMBL/GenBank/DDBJ databases">
        <title>Description of Brenneria tiliae sp. nov. isolated from symptomatic Tilia x moltkei and Tilia x europaea trees in the UK.</title>
        <authorList>
            <person name="Kile H."/>
        </authorList>
    </citation>
    <scope>NUCLEOTIDE SEQUENCE [LARGE SCALE GENOMIC DNA]</scope>
    <source>
        <strain evidence="2 3">MC1SB4.1</strain>
    </source>
</reference>
<organism evidence="2 3">
    <name type="scientific">Brenneria tiliae</name>
    <dbReference type="NCBI Taxonomy" id="2914984"/>
    <lineage>
        <taxon>Bacteria</taxon>
        <taxon>Pseudomonadati</taxon>
        <taxon>Pseudomonadota</taxon>
        <taxon>Gammaproteobacteria</taxon>
        <taxon>Enterobacterales</taxon>
        <taxon>Pectobacteriaceae</taxon>
        <taxon>Brenneria</taxon>
    </lineage>
</organism>
<gene>
    <name evidence="2" type="ORF">MFP26_11955</name>
</gene>
<evidence type="ECO:0000313" key="2">
    <source>
        <dbReference type="EMBL" id="MCL2893397.1"/>
    </source>
</evidence>
<evidence type="ECO:0000313" key="3">
    <source>
        <dbReference type="Proteomes" id="UP001203069"/>
    </source>
</evidence>
<accession>A0ABT0MUE4</accession>
<comment type="caution">
    <text evidence="2">The sequence shown here is derived from an EMBL/GenBank/DDBJ whole genome shotgun (WGS) entry which is preliminary data.</text>
</comment>
<feature type="region of interest" description="Disordered" evidence="1">
    <location>
        <begin position="36"/>
        <end position="56"/>
    </location>
</feature>
<dbReference type="Proteomes" id="UP001203069">
    <property type="component" value="Unassembled WGS sequence"/>
</dbReference>
<sequence length="96" mass="10373">MTIDKVSIRNTDPKSVIPAQAGIFLISMYQLKADPRFREDDGGDEGDCQQPQTSGRKNAWSVFNAACGGPPGMAGHKMRLDVRIIALGSHSVTIND</sequence>
<proteinExistence type="predicted"/>
<keyword evidence="3" id="KW-1185">Reference proteome</keyword>
<dbReference type="RefSeq" id="WP_249230002.1">
    <property type="nucleotide sequence ID" value="NZ_JAKPBZ010000111.1"/>
</dbReference>
<name>A0ABT0MUE4_9GAMM</name>
<evidence type="ECO:0000256" key="1">
    <source>
        <dbReference type="SAM" id="MobiDB-lite"/>
    </source>
</evidence>